<accession>A0ACB7Y3R5</accession>
<dbReference type="Proteomes" id="UP000828048">
    <property type="component" value="Chromosome 5"/>
</dbReference>
<keyword evidence="2" id="KW-1185">Reference proteome</keyword>
<sequence>MEDESGKIIIEIERGKERERDTQDEKDAKTINKIQTFVEGHWDKNRLYYFVHEHRMELLYRLIEIKIDGSVICCSDCASTITDFSYVACWKCKCFLHEQCAERPKEITHPVHKSHPLTLQPVEHPNSGSCSGCDLSLRGTSYYGCIACSVYFHKFCLELPLKIIHEAYESCFADPCDPHYLVLNYNGAGEVLESRTAFSYVCDKCDFATSIPELVSKTIGHILALVPPYPTEVTKRFHNFKDYYYSNPFDPRAICFICGEALRSLGFFHCWSCKLYVHVGCALPPSFKSDHHRHLLKLISDSADDHFCSTSTDYDDFYCNHCEKQLHPGLAVYKCPETDCGGFVAHCYCEFLQGGVSICHVPDYEEMGTERVVMVKYHFVTVLEVESKWVQELTSLNDDIRVEGNEKVKKLFKEEDFVGCSDFAEFMEKNEYRYFDILDEGRRFSLGVVEEVGEYLVAKELAPILKGLFKRYGDFSAKSILPPKARLLVFNYLCYAISKICTSKQINNRKLYLLLESLKIAACARFEIQFAVELFKKAFLARTLDDLDSVDEQSVVSSDNDDLDSVDDQAMDELDRDIRRIMKEEVGQLSKSYVSYSGSRSDVRIMPVLTNPEGEPTVQALEIQNNIRNSWFRYLKSLKIESIPEKEEISFHRFITTMLLWDYQSVMNNINRFIEQHCMTTNVDIQTTANFEVCCYGCELRTYNEGASYHRCTISTCRYSNLLRQTNLPRYGLDTIKSTIHCNHDVTHFQEPPSDYGLDTIEYMSATKRTIESIFGRAAADECCFVCGLPLWGTSYGCEKHGSFHKHCVQIPLEIQHFLHPLHSLVLRPNSEIGKQRCYACGRNCHGCAFSCSDCSFFVEVQCVFRKETFKCESHEHLLTVFDAETETYPPPNCPTCTMTIKQELYLYCGLCNFSYHAKCVLPSTITSSHHRHPLTIVESHMPDDSYEFYCTACEDRIKPGHPVYCCFECFKGNNYTAHIVCALSEMEPNDLPEELNIEKYLSDPISNEALITSDLNKCFYYEGKVQSVRREHNIPRTTSGDFTDKCGDQGRWEESKGNRTIRRTRSADFIDKSGDQGRWEESEGNRTIRRTRSANFTDKSGDQREPNDHPEALFTEKNLSDPIGRCSNEVWILKAMLSMKGSA</sequence>
<comment type="caution">
    <text evidence="1">The sequence shown here is derived from an EMBL/GenBank/DDBJ whole genome shotgun (WGS) entry which is preliminary data.</text>
</comment>
<protein>
    <submittedName>
        <fullName evidence="1">Uncharacterized protein</fullName>
    </submittedName>
</protein>
<evidence type="ECO:0000313" key="2">
    <source>
        <dbReference type="Proteomes" id="UP000828048"/>
    </source>
</evidence>
<proteinExistence type="predicted"/>
<dbReference type="EMBL" id="CM037155">
    <property type="protein sequence ID" value="KAH7848112.1"/>
    <property type="molecule type" value="Genomic_DNA"/>
</dbReference>
<reference evidence="1 2" key="1">
    <citation type="journal article" date="2021" name="Hortic Res">
        <title>High-quality reference genome and annotation aids understanding of berry development for evergreen blueberry (Vaccinium darrowii).</title>
        <authorList>
            <person name="Yu J."/>
            <person name="Hulse-Kemp A.M."/>
            <person name="Babiker E."/>
            <person name="Staton M."/>
        </authorList>
    </citation>
    <scope>NUCLEOTIDE SEQUENCE [LARGE SCALE GENOMIC DNA]</scope>
    <source>
        <strain evidence="2">cv. NJ 8807/NJ 8810</strain>
        <tissue evidence="1">Young leaf</tissue>
    </source>
</reference>
<name>A0ACB7Y3R5_9ERIC</name>
<organism evidence="1 2">
    <name type="scientific">Vaccinium darrowii</name>
    <dbReference type="NCBI Taxonomy" id="229202"/>
    <lineage>
        <taxon>Eukaryota</taxon>
        <taxon>Viridiplantae</taxon>
        <taxon>Streptophyta</taxon>
        <taxon>Embryophyta</taxon>
        <taxon>Tracheophyta</taxon>
        <taxon>Spermatophyta</taxon>
        <taxon>Magnoliopsida</taxon>
        <taxon>eudicotyledons</taxon>
        <taxon>Gunneridae</taxon>
        <taxon>Pentapetalae</taxon>
        <taxon>asterids</taxon>
        <taxon>Ericales</taxon>
        <taxon>Ericaceae</taxon>
        <taxon>Vaccinioideae</taxon>
        <taxon>Vaccinieae</taxon>
        <taxon>Vaccinium</taxon>
    </lineage>
</organism>
<evidence type="ECO:0000313" key="1">
    <source>
        <dbReference type="EMBL" id="KAH7848112.1"/>
    </source>
</evidence>
<gene>
    <name evidence="1" type="ORF">Vadar_033961</name>
</gene>